<evidence type="ECO:0000256" key="5">
    <source>
        <dbReference type="ARBA" id="ARBA00022605"/>
    </source>
</evidence>
<dbReference type="NCBIfam" id="TIGR00191">
    <property type="entry name" value="thrB"/>
    <property type="match status" value="1"/>
</dbReference>
<dbReference type="InterPro" id="IPR013750">
    <property type="entry name" value="GHMP_kinase_C_dom"/>
</dbReference>
<dbReference type="EMBL" id="DTIN01000025">
    <property type="protein sequence ID" value="HFX13764.1"/>
    <property type="molecule type" value="Genomic_DNA"/>
</dbReference>
<protein>
    <recommendedName>
        <fullName evidence="4 12">Homoserine kinase</fullName>
        <shortName evidence="12">HK</shortName>
        <shortName evidence="12">HSK</shortName>
        <ecNumber evidence="3 12">2.7.1.39</ecNumber>
    </recommendedName>
</protein>
<keyword evidence="7 12" id="KW-0791">Threonine biosynthesis</keyword>
<dbReference type="GO" id="GO:0009088">
    <property type="term" value="P:threonine biosynthetic process"/>
    <property type="evidence" value="ECO:0007669"/>
    <property type="project" value="UniProtKB-UniRule"/>
</dbReference>
<dbReference type="PANTHER" id="PTHR20861:SF1">
    <property type="entry name" value="HOMOSERINE KINASE"/>
    <property type="match status" value="1"/>
</dbReference>
<feature type="domain" description="GHMP kinase N-terminal" evidence="13">
    <location>
        <begin position="57"/>
        <end position="136"/>
    </location>
</feature>
<evidence type="ECO:0000313" key="15">
    <source>
        <dbReference type="EMBL" id="HFX13764.1"/>
    </source>
</evidence>
<proteinExistence type="inferred from homology"/>
<dbReference type="Gene3D" id="3.30.70.890">
    <property type="entry name" value="GHMP kinase, C-terminal domain"/>
    <property type="match status" value="1"/>
</dbReference>
<keyword evidence="12" id="KW-0963">Cytoplasm</keyword>
<evidence type="ECO:0000259" key="13">
    <source>
        <dbReference type="Pfam" id="PF00288"/>
    </source>
</evidence>
<evidence type="ECO:0000256" key="1">
    <source>
        <dbReference type="ARBA" id="ARBA00005015"/>
    </source>
</evidence>
<dbReference type="InterPro" id="IPR020568">
    <property type="entry name" value="Ribosomal_Su5_D2-typ_SF"/>
</dbReference>
<dbReference type="AlphaFoldDB" id="A0A7C3RMF8"/>
<comment type="subcellular location">
    <subcellularLocation>
        <location evidence="12">Cytoplasm</location>
    </subcellularLocation>
</comment>
<accession>A0A7C3RMF8</accession>
<organism evidence="15">
    <name type="scientific">Dictyoglomus thermophilum</name>
    <dbReference type="NCBI Taxonomy" id="14"/>
    <lineage>
        <taxon>Bacteria</taxon>
        <taxon>Pseudomonadati</taxon>
        <taxon>Dictyoglomota</taxon>
        <taxon>Dictyoglomia</taxon>
        <taxon>Dictyoglomales</taxon>
        <taxon>Dictyoglomaceae</taxon>
        <taxon>Dictyoglomus</taxon>
    </lineage>
</organism>
<dbReference type="GO" id="GO:0005737">
    <property type="term" value="C:cytoplasm"/>
    <property type="evidence" value="ECO:0007669"/>
    <property type="project" value="UniProtKB-SubCell"/>
</dbReference>
<dbReference type="PIRSF" id="PIRSF000676">
    <property type="entry name" value="Homoser_kin"/>
    <property type="match status" value="1"/>
</dbReference>
<keyword evidence="6 12" id="KW-0808">Transferase</keyword>
<dbReference type="InterPro" id="IPR006204">
    <property type="entry name" value="GHMP_kinase_N_dom"/>
</dbReference>
<dbReference type="EC" id="2.7.1.39" evidence="3 12"/>
<evidence type="ECO:0000256" key="11">
    <source>
        <dbReference type="ARBA" id="ARBA00049375"/>
    </source>
</evidence>
<dbReference type="GO" id="GO:0004413">
    <property type="term" value="F:homoserine kinase activity"/>
    <property type="evidence" value="ECO:0007669"/>
    <property type="project" value="UniProtKB-UniRule"/>
</dbReference>
<comment type="caution">
    <text evidence="15">The sequence shown here is derived from an EMBL/GenBank/DDBJ whole genome shotgun (WGS) entry which is preliminary data.</text>
</comment>
<comment type="function">
    <text evidence="12">Catalyzes the ATP-dependent phosphorylation of L-homoserine to L-homoserine phosphate.</text>
</comment>
<evidence type="ECO:0000256" key="8">
    <source>
        <dbReference type="ARBA" id="ARBA00022741"/>
    </source>
</evidence>
<evidence type="ECO:0000256" key="7">
    <source>
        <dbReference type="ARBA" id="ARBA00022697"/>
    </source>
</evidence>
<evidence type="ECO:0000256" key="12">
    <source>
        <dbReference type="HAMAP-Rule" id="MF_00384"/>
    </source>
</evidence>
<evidence type="ECO:0000256" key="9">
    <source>
        <dbReference type="ARBA" id="ARBA00022777"/>
    </source>
</evidence>
<dbReference type="InterPro" id="IPR000870">
    <property type="entry name" value="Homoserine_kinase"/>
</dbReference>
<dbReference type="Gene3D" id="3.30.230.10">
    <property type="match status" value="1"/>
</dbReference>
<comment type="similarity">
    <text evidence="2 12">Belongs to the GHMP kinase family. Homoserine kinase subfamily.</text>
</comment>
<dbReference type="PROSITE" id="PS00627">
    <property type="entry name" value="GHMP_KINASES_ATP"/>
    <property type="match status" value="1"/>
</dbReference>
<dbReference type="InterPro" id="IPR014721">
    <property type="entry name" value="Ribsml_uS5_D2-typ_fold_subgr"/>
</dbReference>
<comment type="pathway">
    <text evidence="1 12">Amino-acid biosynthesis; L-threonine biosynthesis; L-threonine from L-aspartate: step 4/5.</text>
</comment>
<keyword evidence="8 12" id="KW-0547">Nucleotide-binding</keyword>
<gene>
    <name evidence="12 15" type="primary">thrB</name>
    <name evidence="15" type="ORF">ENW00_06385</name>
</gene>
<dbReference type="HAMAP" id="MF_00384">
    <property type="entry name" value="Homoser_kinase"/>
    <property type="match status" value="1"/>
</dbReference>
<reference evidence="15" key="1">
    <citation type="journal article" date="2020" name="mSystems">
        <title>Genome- and Community-Level Interaction Insights into Carbon Utilization and Element Cycling Functions of Hydrothermarchaeota in Hydrothermal Sediment.</title>
        <authorList>
            <person name="Zhou Z."/>
            <person name="Liu Y."/>
            <person name="Xu W."/>
            <person name="Pan J."/>
            <person name="Luo Z.H."/>
            <person name="Li M."/>
        </authorList>
    </citation>
    <scope>NUCLEOTIDE SEQUENCE [LARGE SCALE GENOMIC DNA]</scope>
    <source>
        <strain evidence="15">SpSt-81</strain>
    </source>
</reference>
<dbReference type="GO" id="GO:0005524">
    <property type="term" value="F:ATP binding"/>
    <property type="evidence" value="ECO:0007669"/>
    <property type="project" value="UniProtKB-UniRule"/>
</dbReference>
<dbReference type="SUPFAM" id="SSF54211">
    <property type="entry name" value="Ribosomal protein S5 domain 2-like"/>
    <property type="match status" value="1"/>
</dbReference>
<evidence type="ECO:0000256" key="6">
    <source>
        <dbReference type="ARBA" id="ARBA00022679"/>
    </source>
</evidence>
<evidence type="ECO:0000256" key="4">
    <source>
        <dbReference type="ARBA" id="ARBA00017858"/>
    </source>
</evidence>
<feature type="binding site" evidence="12">
    <location>
        <begin position="83"/>
        <end position="93"/>
    </location>
    <ligand>
        <name>ATP</name>
        <dbReference type="ChEBI" id="CHEBI:30616"/>
    </ligand>
</feature>
<dbReference type="UniPathway" id="UPA00050">
    <property type="reaction ID" value="UER00064"/>
</dbReference>
<keyword evidence="5 12" id="KW-0028">Amino-acid biosynthesis</keyword>
<dbReference type="PANTHER" id="PTHR20861">
    <property type="entry name" value="HOMOSERINE/4-DIPHOSPHOCYTIDYL-2-C-METHYL-D-ERYTHRITOL KINASE"/>
    <property type="match status" value="1"/>
</dbReference>
<dbReference type="InterPro" id="IPR006203">
    <property type="entry name" value="GHMP_knse_ATP-bd_CS"/>
</dbReference>
<evidence type="ECO:0000256" key="3">
    <source>
        <dbReference type="ARBA" id="ARBA00012078"/>
    </source>
</evidence>
<dbReference type="PRINTS" id="PR00958">
    <property type="entry name" value="HOMSERKINASE"/>
</dbReference>
<sequence length="297" mass="33972">MIYHIKVPATSANIGPGFDSIGIAWNLYLHIYIKKDESHKDDIRIINKNKINNDLFIKAFNETINYINKKPSNYIIELWSEIPIGKGLGSSASAIVGGIYTAEIITNTYLNLHEKLNIALKFENHLDNISAAINGGINICLKNEKEIYISKLPINYDFWGLLYIPDYYLSTQEARSILPHNYKREDVVFNLQKFGILISGLFQKDEKLVKMGLDDKIHQPYRFELIKEYPLLSKEVEKHGKKIVLSGSGPSLLVLLFNEQEALEILEKLENNLKEALKGEFKLLKIEHNGITLEKLN</sequence>
<dbReference type="Pfam" id="PF00288">
    <property type="entry name" value="GHMP_kinases_N"/>
    <property type="match status" value="1"/>
</dbReference>
<evidence type="ECO:0000256" key="2">
    <source>
        <dbReference type="ARBA" id="ARBA00007370"/>
    </source>
</evidence>
<feature type="domain" description="GHMP kinase C-terminal" evidence="14">
    <location>
        <begin position="211"/>
        <end position="273"/>
    </location>
</feature>
<keyword evidence="9 12" id="KW-0418">Kinase</keyword>
<name>A0A7C3RMF8_DICTH</name>
<dbReference type="InterPro" id="IPR036554">
    <property type="entry name" value="GHMP_kinase_C_sf"/>
</dbReference>
<comment type="catalytic activity">
    <reaction evidence="11 12">
        <text>L-homoserine + ATP = O-phospho-L-homoserine + ADP + H(+)</text>
        <dbReference type="Rhea" id="RHEA:13985"/>
        <dbReference type="ChEBI" id="CHEBI:15378"/>
        <dbReference type="ChEBI" id="CHEBI:30616"/>
        <dbReference type="ChEBI" id="CHEBI:57476"/>
        <dbReference type="ChEBI" id="CHEBI:57590"/>
        <dbReference type="ChEBI" id="CHEBI:456216"/>
        <dbReference type="EC" id="2.7.1.39"/>
    </reaction>
</comment>
<keyword evidence="10 12" id="KW-0067">ATP-binding</keyword>
<evidence type="ECO:0000259" key="14">
    <source>
        <dbReference type="Pfam" id="PF08544"/>
    </source>
</evidence>
<evidence type="ECO:0000256" key="10">
    <source>
        <dbReference type="ARBA" id="ARBA00022840"/>
    </source>
</evidence>
<dbReference type="SUPFAM" id="SSF55060">
    <property type="entry name" value="GHMP Kinase, C-terminal domain"/>
    <property type="match status" value="1"/>
</dbReference>
<dbReference type="Pfam" id="PF08544">
    <property type="entry name" value="GHMP_kinases_C"/>
    <property type="match status" value="1"/>
</dbReference>